<comment type="similarity">
    <text evidence="3">Belongs to the bacterial flagellin family.</text>
</comment>
<dbReference type="PANTHER" id="PTHR42792:SF1">
    <property type="entry name" value="FLAGELLAR HOOK-ASSOCIATED PROTEIN 3"/>
    <property type="match status" value="1"/>
</dbReference>
<keyword evidence="6" id="KW-0282">Flagellum</keyword>
<keyword evidence="6" id="KW-0966">Cell projection</keyword>
<dbReference type="AlphaFoldDB" id="A0A1N6EED9"/>
<dbReference type="NCBIfam" id="TIGR02550">
    <property type="entry name" value="flagell_flgL"/>
    <property type="match status" value="1"/>
</dbReference>
<evidence type="ECO:0000256" key="2">
    <source>
        <dbReference type="ARBA" id="ARBA00004613"/>
    </source>
</evidence>
<reference evidence="6 7" key="1">
    <citation type="submission" date="2016-11" db="EMBL/GenBank/DDBJ databases">
        <authorList>
            <person name="Jaros S."/>
            <person name="Januszkiewicz K."/>
            <person name="Wedrychowicz H."/>
        </authorList>
    </citation>
    <scope>NUCLEOTIDE SEQUENCE [LARGE SCALE GENOMIC DNA]</scope>
    <source>
        <strain evidence="6 7">GAS86</strain>
    </source>
</reference>
<proteinExistence type="inferred from homology"/>
<dbReference type="SUPFAM" id="SSF64518">
    <property type="entry name" value="Phase 1 flagellin"/>
    <property type="match status" value="1"/>
</dbReference>
<accession>A0A1N6EED9</accession>
<dbReference type="Pfam" id="PF00669">
    <property type="entry name" value="Flagellin_N"/>
    <property type="match status" value="1"/>
</dbReference>
<feature type="domain" description="Flagellin N-terminal" evidence="5">
    <location>
        <begin position="12"/>
        <end position="139"/>
    </location>
</feature>
<dbReference type="OrthoDB" id="9768249at2"/>
<dbReference type="RefSeq" id="WP_074262850.1">
    <property type="nucleotide sequence ID" value="NZ_FSRM01000001.1"/>
</dbReference>
<dbReference type="Proteomes" id="UP000184693">
    <property type="component" value="Unassembled WGS sequence"/>
</dbReference>
<dbReference type="InterPro" id="IPR001029">
    <property type="entry name" value="Flagellin_N"/>
</dbReference>
<dbReference type="InterPro" id="IPR001492">
    <property type="entry name" value="Flagellin"/>
</dbReference>
<evidence type="ECO:0000313" key="7">
    <source>
        <dbReference type="Proteomes" id="UP000184693"/>
    </source>
</evidence>
<dbReference type="GO" id="GO:0009424">
    <property type="term" value="C:bacterial-type flagellum hook"/>
    <property type="evidence" value="ECO:0007669"/>
    <property type="project" value="InterPro"/>
</dbReference>
<gene>
    <name evidence="6" type="ORF">SAMN05444168_0521</name>
</gene>
<evidence type="ECO:0000256" key="4">
    <source>
        <dbReference type="ARBA" id="ARBA00023143"/>
    </source>
</evidence>
<evidence type="ECO:0000256" key="3">
    <source>
        <dbReference type="ARBA" id="ARBA00005709"/>
    </source>
</evidence>
<evidence type="ECO:0000256" key="1">
    <source>
        <dbReference type="ARBA" id="ARBA00004365"/>
    </source>
</evidence>
<dbReference type="Gene3D" id="1.20.1330.10">
    <property type="entry name" value="f41 fragment of flagellin, N-terminal domain"/>
    <property type="match status" value="1"/>
</dbReference>
<dbReference type="GO" id="GO:0071973">
    <property type="term" value="P:bacterial-type flagellum-dependent cell motility"/>
    <property type="evidence" value="ECO:0007669"/>
    <property type="project" value="InterPro"/>
</dbReference>
<comment type="subcellular location">
    <subcellularLocation>
        <location evidence="1">Bacterial flagellum</location>
    </subcellularLocation>
    <subcellularLocation>
        <location evidence="2">Secreted</location>
    </subcellularLocation>
</comment>
<name>A0A1N6EED9_9BURK</name>
<evidence type="ECO:0000313" key="6">
    <source>
        <dbReference type="EMBL" id="SIN81321.1"/>
    </source>
</evidence>
<evidence type="ECO:0000259" key="5">
    <source>
        <dbReference type="Pfam" id="PF00669"/>
    </source>
</evidence>
<protein>
    <submittedName>
        <fullName evidence="6">Flagellar hook-associated protein 3 FlgL</fullName>
    </submittedName>
</protein>
<keyword evidence="4" id="KW-0975">Bacterial flagellum</keyword>
<organism evidence="6 7">
    <name type="scientific">Paraburkholderia phenazinium</name>
    <dbReference type="NCBI Taxonomy" id="60549"/>
    <lineage>
        <taxon>Bacteria</taxon>
        <taxon>Pseudomonadati</taxon>
        <taxon>Pseudomonadota</taxon>
        <taxon>Betaproteobacteria</taxon>
        <taxon>Burkholderiales</taxon>
        <taxon>Burkholderiaceae</taxon>
        <taxon>Paraburkholderia</taxon>
    </lineage>
</organism>
<dbReference type="EMBL" id="FSRM01000001">
    <property type="protein sequence ID" value="SIN81321.1"/>
    <property type="molecule type" value="Genomic_DNA"/>
</dbReference>
<keyword evidence="6" id="KW-0969">Cilium</keyword>
<dbReference type="GO" id="GO:0005198">
    <property type="term" value="F:structural molecule activity"/>
    <property type="evidence" value="ECO:0007669"/>
    <property type="project" value="InterPro"/>
</dbReference>
<dbReference type="InterPro" id="IPR013384">
    <property type="entry name" value="Flagell_FlgL"/>
</dbReference>
<dbReference type="PANTHER" id="PTHR42792">
    <property type="entry name" value="FLAGELLIN"/>
    <property type="match status" value="1"/>
</dbReference>
<sequence>MRISTSQYLGMNVQAMDNQQSELSQLYAEISSGQALTTPASNPLGAAQAVQLSMQGATLSQYSTNQSSAQTSLESEDSTLSSVIQALQSVNTQLESAGGGTLNDTDRSGIAATLTQLNNQLVTLSNTTSPSGGYLFGGFQSSTQPFTQNSAGAVVYNGDNGVSSAQISSTTSIATGDTGASVFLSVTPETATPVAYASSANTGTGVLGTISTSNGPTSADGDTYSIAFQVTGGVTTYTVTDTNSTGTTTGTAQPYTSGSAIALGTGGESVVISGTPADGDTFNVAPATQVPAAQGGTNIFSTIQNMITALQTPADTTTALAALQNTLATGMSQVQNSINNVTSVQATVGGREQQITAMQAVNQNQTLANTNSLDDLTSIDMPSTISKYTQTQYSLQASQEAFVQVQQMSLFQYLNQ</sequence>
<dbReference type="GO" id="GO:0005576">
    <property type="term" value="C:extracellular region"/>
    <property type="evidence" value="ECO:0007669"/>
    <property type="project" value="UniProtKB-SubCell"/>
</dbReference>